<evidence type="ECO:0000313" key="2">
    <source>
        <dbReference type="EMBL" id="WXK91903.1"/>
    </source>
</evidence>
<protein>
    <recommendedName>
        <fullName evidence="4">Secreted protein</fullName>
    </recommendedName>
</protein>
<gene>
    <name evidence="2" type="ORF">WHH00_12495</name>
</gene>
<accession>A0ABZ2R0E8</accession>
<evidence type="ECO:0008006" key="4">
    <source>
        <dbReference type="Google" id="ProtNLM"/>
    </source>
</evidence>
<proteinExistence type="predicted"/>
<evidence type="ECO:0000313" key="3">
    <source>
        <dbReference type="Proteomes" id="UP001623384"/>
    </source>
</evidence>
<feature type="chain" id="PRO_5046252874" description="Secreted protein" evidence="1">
    <location>
        <begin position="27"/>
        <end position="97"/>
    </location>
</feature>
<sequence>MHKKSLLGAAVCALALVGLGAGPASAAGHDVPGQVEQGVDTANSICAYSGLNDDPEEAFPFDGLVQSYGQLVKRGVKAEFPNPGLACNPNTPPMEEH</sequence>
<evidence type="ECO:0000256" key="1">
    <source>
        <dbReference type="SAM" id="SignalP"/>
    </source>
</evidence>
<name>A0ABZ2R0E8_9MICC</name>
<dbReference type="Proteomes" id="UP001623384">
    <property type="component" value="Chromosome"/>
</dbReference>
<reference evidence="2 3" key="1">
    <citation type="submission" date="2024-03" db="EMBL/GenBank/DDBJ databases">
        <title>Rhodococcus navarretei sp. nov. and Pseudarthrobacter quantumdoti sp. nov., two new species with the ability to biosynthesize Quantum Dots isolated from soil samples at Union Glacier, Antarctica.</title>
        <authorList>
            <person name="Vargas M."/>
        </authorList>
    </citation>
    <scope>NUCLEOTIDE SEQUENCE [LARGE SCALE GENOMIC DNA]</scope>
    <source>
        <strain evidence="2 3">RC-2-3</strain>
    </source>
</reference>
<dbReference type="EMBL" id="CP148033">
    <property type="protein sequence ID" value="WXK91903.1"/>
    <property type="molecule type" value="Genomic_DNA"/>
</dbReference>
<dbReference type="RefSeq" id="WP_406633189.1">
    <property type="nucleotide sequence ID" value="NZ_CP148033.1"/>
</dbReference>
<keyword evidence="3" id="KW-1185">Reference proteome</keyword>
<organism evidence="2 3">
    <name type="scientific">Pseudarthrobacter quantipunctorum</name>
    <dbReference type="NCBI Taxonomy" id="3128980"/>
    <lineage>
        <taxon>Bacteria</taxon>
        <taxon>Bacillati</taxon>
        <taxon>Actinomycetota</taxon>
        <taxon>Actinomycetes</taxon>
        <taxon>Micrococcales</taxon>
        <taxon>Micrococcaceae</taxon>
        <taxon>Pseudarthrobacter</taxon>
    </lineage>
</organism>
<keyword evidence="1" id="KW-0732">Signal</keyword>
<feature type="signal peptide" evidence="1">
    <location>
        <begin position="1"/>
        <end position="26"/>
    </location>
</feature>